<reference evidence="2 3" key="1">
    <citation type="submission" date="2018-11" db="EMBL/GenBank/DDBJ databases">
        <title>Genome assembly of Steccherinum ochraceum LE-BIN_3174, the white-rot fungus of the Steccherinaceae family (The Residual Polyporoid clade, Polyporales, Basidiomycota).</title>
        <authorList>
            <person name="Fedorova T.V."/>
            <person name="Glazunova O.A."/>
            <person name="Landesman E.O."/>
            <person name="Moiseenko K.V."/>
            <person name="Psurtseva N.V."/>
            <person name="Savinova O.S."/>
            <person name="Shakhova N.V."/>
            <person name="Tyazhelova T.V."/>
            <person name="Vasina D.V."/>
        </authorList>
    </citation>
    <scope>NUCLEOTIDE SEQUENCE [LARGE SCALE GENOMIC DNA]</scope>
    <source>
        <strain evidence="2 3">LE-BIN_3174</strain>
    </source>
</reference>
<dbReference type="EMBL" id="RWJN01000063">
    <property type="protein sequence ID" value="TCD68547.1"/>
    <property type="molecule type" value="Genomic_DNA"/>
</dbReference>
<evidence type="ECO:0000313" key="3">
    <source>
        <dbReference type="Proteomes" id="UP000292702"/>
    </source>
</evidence>
<organism evidence="2 3">
    <name type="scientific">Steccherinum ochraceum</name>
    <dbReference type="NCBI Taxonomy" id="92696"/>
    <lineage>
        <taxon>Eukaryota</taxon>
        <taxon>Fungi</taxon>
        <taxon>Dikarya</taxon>
        <taxon>Basidiomycota</taxon>
        <taxon>Agaricomycotina</taxon>
        <taxon>Agaricomycetes</taxon>
        <taxon>Polyporales</taxon>
        <taxon>Steccherinaceae</taxon>
        <taxon>Steccherinum</taxon>
    </lineage>
</organism>
<accession>A0A4V2MX26</accession>
<name>A0A4V2MX26_9APHY</name>
<evidence type="ECO:0000256" key="1">
    <source>
        <dbReference type="SAM" id="SignalP"/>
    </source>
</evidence>
<sequence>MQLISIVAYVAVGISAVLSASAAAADSAAGRTSLSAIGRNGKLQIKLGEITGVANFSGTGVAGMTGPAVPLLSGTNGTFNITFTPKSVNLVFAGGDPGDGTNGTAVGGSWIGTGKANGALSSGRTITGTWTNTTASTAPSAPSP</sequence>
<dbReference type="Proteomes" id="UP000292702">
    <property type="component" value="Unassembled WGS sequence"/>
</dbReference>
<proteinExistence type="predicted"/>
<keyword evidence="3" id="KW-1185">Reference proteome</keyword>
<feature type="chain" id="PRO_5020602112" description="Jacalin-type lectin domain-containing protein" evidence="1">
    <location>
        <begin position="20"/>
        <end position="144"/>
    </location>
</feature>
<comment type="caution">
    <text evidence="2">The sequence shown here is derived from an EMBL/GenBank/DDBJ whole genome shotgun (WGS) entry which is preliminary data.</text>
</comment>
<dbReference type="AlphaFoldDB" id="A0A4V2MX26"/>
<evidence type="ECO:0000313" key="2">
    <source>
        <dbReference type="EMBL" id="TCD68547.1"/>
    </source>
</evidence>
<feature type="signal peptide" evidence="1">
    <location>
        <begin position="1"/>
        <end position="19"/>
    </location>
</feature>
<keyword evidence="1" id="KW-0732">Signal</keyword>
<protein>
    <recommendedName>
        <fullName evidence="4">Jacalin-type lectin domain-containing protein</fullName>
    </recommendedName>
</protein>
<evidence type="ECO:0008006" key="4">
    <source>
        <dbReference type="Google" id="ProtNLM"/>
    </source>
</evidence>
<gene>
    <name evidence="2" type="ORF">EIP91_010472</name>
</gene>